<accession>A0A1S7URR0</accession>
<gene>
    <name evidence="18" type="ORF">SAMD00023353_1101290</name>
</gene>
<evidence type="ECO:0000256" key="14">
    <source>
        <dbReference type="ARBA" id="ARBA00023288"/>
    </source>
</evidence>
<dbReference type="PANTHER" id="PTHR37928">
    <property type="entry name" value="CFEM DOMAIN PROTEIN (AFU_ORTHOLOGUE AFUA_6G14090)"/>
    <property type="match status" value="1"/>
</dbReference>
<comment type="subcellular location">
    <subcellularLocation>
        <location evidence="1">Cell membrane</location>
        <topology evidence="1">Lipid-anchor</topology>
        <topology evidence="1">GPI-anchor</topology>
    </subcellularLocation>
    <subcellularLocation>
        <location evidence="2">Secreted</location>
    </subcellularLocation>
</comment>
<keyword evidence="11" id="KW-0472">Membrane</keyword>
<keyword evidence="6 15" id="KW-0349">Heme</keyword>
<keyword evidence="14" id="KW-0449">Lipoprotein</keyword>
<protein>
    <submittedName>
        <fullName evidence="18">Putative CFEM domain-containing protein</fullName>
    </submittedName>
</protein>
<evidence type="ECO:0000256" key="2">
    <source>
        <dbReference type="ARBA" id="ARBA00004613"/>
    </source>
</evidence>
<dbReference type="Pfam" id="PF05730">
    <property type="entry name" value="CFEM"/>
    <property type="match status" value="1"/>
</dbReference>
<evidence type="ECO:0000256" key="1">
    <source>
        <dbReference type="ARBA" id="ARBA00004609"/>
    </source>
</evidence>
<comment type="caution">
    <text evidence="15">Lacks conserved residue(s) required for the propagation of feature annotation.</text>
</comment>
<evidence type="ECO:0000256" key="15">
    <source>
        <dbReference type="PROSITE-ProRule" id="PRU01356"/>
    </source>
</evidence>
<feature type="chain" id="PRO_5012390809" evidence="16">
    <location>
        <begin position="18"/>
        <end position="195"/>
    </location>
</feature>
<evidence type="ECO:0000259" key="17">
    <source>
        <dbReference type="PROSITE" id="PS52012"/>
    </source>
</evidence>
<name>A0A1S7URR0_ROSNE</name>
<evidence type="ECO:0000256" key="7">
    <source>
        <dbReference type="ARBA" id="ARBA00022622"/>
    </source>
</evidence>
<dbReference type="AlphaFoldDB" id="A0A1S7URR0"/>
<keyword evidence="5" id="KW-0964">Secreted</keyword>
<dbReference type="Proteomes" id="UP000054516">
    <property type="component" value="Unassembled WGS sequence"/>
</dbReference>
<dbReference type="EMBL" id="DF977456">
    <property type="protein sequence ID" value="GAP84600.1"/>
    <property type="molecule type" value="Genomic_DNA"/>
</dbReference>
<evidence type="ECO:0000256" key="5">
    <source>
        <dbReference type="ARBA" id="ARBA00022525"/>
    </source>
</evidence>
<keyword evidence="13" id="KW-0325">Glycoprotein</keyword>
<evidence type="ECO:0000256" key="10">
    <source>
        <dbReference type="ARBA" id="ARBA00023004"/>
    </source>
</evidence>
<reference evidence="18" key="1">
    <citation type="submission" date="2016-03" db="EMBL/GenBank/DDBJ databases">
        <title>Draft genome sequence of Rosellinia necatrix.</title>
        <authorList>
            <person name="Kanematsu S."/>
        </authorList>
    </citation>
    <scope>NUCLEOTIDE SEQUENCE [LARGE SCALE GENOMIC DNA]</scope>
    <source>
        <strain evidence="18">W97</strain>
    </source>
</reference>
<keyword evidence="12 15" id="KW-1015">Disulfide bond</keyword>
<keyword evidence="4" id="KW-1003">Cell membrane</keyword>
<proteinExistence type="inferred from homology"/>
<dbReference type="GO" id="GO:0046872">
    <property type="term" value="F:metal ion binding"/>
    <property type="evidence" value="ECO:0007669"/>
    <property type="project" value="UniProtKB-UniRule"/>
</dbReference>
<dbReference type="OrthoDB" id="3767534at2759"/>
<evidence type="ECO:0000313" key="18">
    <source>
        <dbReference type="EMBL" id="GAP84600.1"/>
    </source>
</evidence>
<dbReference type="OMA" id="INCIVDG"/>
<keyword evidence="19" id="KW-1185">Reference proteome</keyword>
<evidence type="ECO:0000256" key="6">
    <source>
        <dbReference type="ARBA" id="ARBA00022617"/>
    </source>
</evidence>
<dbReference type="PROSITE" id="PS52012">
    <property type="entry name" value="CFEM"/>
    <property type="match status" value="1"/>
</dbReference>
<evidence type="ECO:0000256" key="13">
    <source>
        <dbReference type="ARBA" id="ARBA00023180"/>
    </source>
</evidence>
<evidence type="ECO:0000256" key="16">
    <source>
        <dbReference type="SAM" id="SignalP"/>
    </source>
</evidence>
<evidence type="ECO:0000256" key="3">
    <source>
        <dbReference type="ARBA" id="ARBA00010031"/>
    </source>
</evidence>
<keyword evidence="7" id="KW-0336">GPI-anchor</keyword>
<dbReference type="SMART" id="SM00747">
    <property type="entry name" value="CFEM"/>
    <property type="match status" value="1"/>
</dbReference>
<comment type="similarity">
    <text evidence="3">Belongs to the RBT5 family.</text>
</comment>
<keyword evidence="9 16" id="KW-0732">Signal</keyword>
<feature type="domain" description="CFEM" evidence="17">
    <location>
        <begin position="2"/>
        <end position="114"/>
    </location>
</feature>
<keyword evidence="8 15" id="KW-0479">Metal-binding</keyword>
<dbReference type="GO" id="GO:0098552">
    <property type="term" value="C:side of membrane"/>
    <property type="evidence" value="ECO:0007669"/>
    <property type="project" value="UniProtKB-KW"/>
</dbReference>
<evidence type="ECO:0000256" key="11">
    <source>
        <dbReference type="ARBA" id="ARBA00023136"/>
    </source>
</evidence>
<dbReference type="GO" id="GO:0005576">
    <property type="term" value="C:extracellular region"/>
    <property type="evidence" value="ECO:0007669"/>
    <property type="project" value="UniProtKB-SubCell"/>
</dbReference>
<sequence>MQFKTAALSLFVALAAADSIDDIAAKIPACAKTCLNDGSTAAGCAVSDHKCQCSEIDAITKNSILCITSSCDGDDLNETTKVTTELCLAVAQQVGDDTFSSAVDSITSKAAGAFTSATGAAGSAFTSATGAVGSAFTSATGAAGAAITSATGAAGDAISSAIDDTPSPTSTPAAANQAAAGLGMVGAAAMFALAL</sequence>
<evidence type="ECO:0000256" key="9">
    <source>
        <dbReference type="ARBA" id="ARBA00022729"/>
    </source>
</evidence>
<keyword evidence="10 15" id="KW-0408">Iron</keyword>
<evidence type="ECO:0000256" key="8">
    <source>
        <dbReference type="ARBA" id="ARBA00022723"/>
    </source>
</evidence>
<dbReference type="InterPro" id="IPR051735">
    <property type="entry name" value="CFEM_domain"/>
</dbReference>
<feature type="signal peptide" evidence="16">
    <location>
        <begin position="1"/>
        <end position="17"/>
    </location>
</feature>
<feature type="disulfide bond" evidence="15">
    <location>
        <begin position="44"/>
        <end position="51"/>
    </location>
</feature>
<organism evidence="18">
    <name type="scientific">Rosellinia necatrix</name>
    <name type="common">White root-rot fungus</name>
    <dbReference type="NCBI Taxonomy" id="77044"/>
    <lineage>
        <taxon>Eukaryota</taxon>
        <taxon>Fungi</taxon>
        <taxon>Dikarya</taxon>
        <taxon>Ascomycota</taxon>
        <taxon>Pezizomycotina</taxon>
        <taxon>Sordariomycetes</taxon>
        <taxon>Xylariomycetidae</taxon>
        <taxon>Xylariales</taxon>
        <taxon>Xylariaceae</taxon>
        <taxon>Rosellinia</taxon>
    </lineage>
</organism>
<dbReference type="PANTHER" id="PTHR37928:SF2">
    <property type="entry name" value="GPI ANCHORED CFEM DOMAIN PROTEIN (AFU_ORTHOLOGUE AFUA_6G10580)"/>
    <property type="match status" value="1"/>
</dbReference>
<feature type="binding site" description="axial binding residue" evidence="15">
    <location>
        <position position="48"/>
    </location>
    <ligand>
        <name>heme</name>
        <dbReference type="ChEBI" id="CHEBI:30413"/>
    </ligand>
    <ligandPart>
        <name>Fe</name>
        <dbReference type="ChEBI" id="CHEBI:18248"/>
    </ligandPart>
</feature>
<dbReference type="InterPro" id="IPR008427">
    <property type="entry name" value="Extracellular_membr_CFEM_dom"/>
</dbReference>
<dbReference type="PRINTS" id="PR00833">
    <property type="entry name" value="POAALLERGEN"/>
</dbReference>
<dbReference type="GO" id="GO:0005886">
    <property type="term" value="C:plasma membrane"/>
    <property type="evidence" value="ECO:0007669"/>
    <property type="project" value="UniProtKB-SubCell"/>
</dbReference>
<evidence type="ECO:0000256" key="12">
    <source>
        <dbReference type="ARBA" id="ARBA00023157"/>
    </source>
</evidence>
<evidence type="ECO:0000313" key="19">
    <source>
        <dbReference type="Proteomes" id="UP000054516"/>
    </source>
</evidence>
<evidence type="ECO:0000256" key="4">
    <source>
        <dbReference type="ARBA" id="ARBA00022475"/>
    </source>
</evidence>